<dbReference type="EMBL" id="KE720872">
    <property type="protein sequence ID" value="ERF74712.1"/>
    <property type="molecule type" value="Genomic_DNA"/>
</dbReference>
<dbReference type="InterPro" id="IPR020471">
    <property type="entry name" value="AKR"/>
</dbReference>
<dbReference type="GeneID" id="19235903"/>
<organism evidence="3 4">
    <name type="scientific">Endocarpon pusillum (strain Z07020 / HMAS-L-300199)</name>
    <name type="common">Lichen-forming fungus</name>
    <dbReference type="NCBI Taxonomy" id="1263415"/>
    <lineage>
        <taxon>Eukaryota</taxon>
        <taxon>Fungi</taxon>
        <taxon>Dikarya</taxon>
        <taxon>Ascomycota</taxon>
        <taxon>Pezizomycotina</taxon>
        <taxon>Eurotiomycetes</taxon>
        <taxon>Chaetothyriomycetidae</taxon>
        <taxon>Verrucariales</taxon>
        <taxon>Verrucariaceae</taxon>
        <taxon>Endocarpon</taxon>
    </lineage>
</organism>
<reference evidence="4" key="1">
    <citation type="journal article" date="2014" name="BMC Genomics">
        <title>Genome characteristics reveal the impact of lichenization on lichen-forming fungus Endocarpon pusillum Hedwig (Verrucariales, Ascomycota).</title>
        <authorList>
            <person name="Wang Y.-Y."/>
            <person name="Liu B."/>
            <person name="Zhang X.-Y."/>
            <person name="Zhou Q.-M."/>
            <person name="Zhang T."/>
            <person name="Li H."/>
            <person name="Yu Y.-F."/>
            <person name="Zhang X.-L."/>
            <person name="Hao X.-Y."/>
            <person name="Wang M."/>
            <person name="Wang L."/>
            <person name="Wei J.-C."/>
        </authorList>
    </citation>
    <scope>NUCLEOTIDE SEQUENCE [LARGE SCALE GENOMIC DNA]</scope>
    <source>
        <strain evidence="4">Z07020 / HMAS-L-300199</strain>
    </source>
</reference>
<name>U1GB04_ENDPU</name>
<dbReference type="SUPFAM" id="SSF51430">
    <property type="entry name" value="NAD(P)-linked oxidoreductase"/>
    <property type="match status" value="1"/>
</dbReference>
<protein>
    <recommendedName>
        <fullName evidence="2">NADP-dependent oxidoreductase domain-containing protein</fullName>
    </recommendedName>
</protein>
<evidence type="ECO:0000313" key="4">
    <source>
        <dbReference type="Proteomes" id="UP000019373"/>
    </source>
</evidence>
<keyword evidence="1" id="KW-0560">Oxidoreductase</keyword>
<accession>U1GB04</accession>
<feature type="domain" description="NADP-dependent oxidoreductase" evidence="2">
    <location>
        <begin position="39"/>
        <end position="239"/>
    </location>
</feature>
<dbReference type="Gene3D" id="3.20.20.100">
    <property type="entry name" value="NADP-dependent oxidoreductase domain"/>
    <property type="match status" value="1"/>
</dbReference>
<dbReference type="HOGENOM" id="CLU_023205_10_1_1"/>
<dbReference type="eggNOG" id="KOG1577">
    <property type="taxonomic scope" value="Eukaryota"/>
</dbReference>
<keyword evidence="4" id="KW-1185">Reference proteome</keyword>
<sequence>MLSSLSSNLSLPLPASASTIVPAPSQGSRIPALLYGTAWKKAQTEDLVIEAFQSGFVGVDTAAQPRHYQEQLVGSSLRLVLHRKALRREDMFIQTKYTPIDGQDLDMAPYRASDSIADQVRASVTSSLRNLSTREDYGDCGEDNNETYIDCVLLHSPLDTVADTLAAWNVLEKFVPHRIRHLGISNINLNNLEIIYELVHIKPAVVQNRFYSRTHFDRDIRNFCVEKNMVYQAYWVLKGNPALLQSAPVLRIAQELAIQKEAALYCLVLGLDGVVVLNGTTKAERMRADVDAINKWRSWWTEGENEQIWENILADFKILTDEELP</sequence>
<gene>
    <name evidence="3" type="ORF">EPUS_00842</name>
</gene>
<dbReference type="PANTHER" id="PTHR11732">
    <property type="entry name" value="ALDO/KETO REDUCTASE"/>
    <property type="match status" value="1"/>
</dbReference>
<dbReference type="Pfam" id="PF00248">
    <property type="entry name" value="Aldo_ket_red"/>
    <property type="match status" value="1"/>
</dbReference>
<proteinExistence type="predicted"/>
<dbReference type="Proteomes" id="UP000019373">
    <property type="component" value="Unassembled WGS sequence"/>
</dbReference>
<dbReference type="InterPro" id="IPR023210">
    <property type="entry name" value="NADP_OxRdtase_dom"/>
</dbReference>
<dbReference type="AlphaFoldDB" id="U1GB04"/>
<dbReference type="GO" id="GO:0016491">
    <property type="term" value="F:oxidoreductase activity"/>
    <property type="evidence" value="ECO:0007669"/>
    <property type="project" value="UniProtKB-KW"/>
</dbReference>
<dbReference type="OMA" id="RRWCANQ"/>
<dbReference type="InterPro" id="IPR036812">
    <property type="entry name" value="NAD(P)_OxRdtase_dom_sf"/>
</dbReference>
<evidence type="ECO:0000313" key="3">
    <source>
        <dbReference type="EMBL" id="ERF74712.1"/>
    </source>
</evidence>
<evidence type="ECO:0000259" key="2">
    <source>
        <dbReference type="Pfam" id="PF00248"/>
    </source>
</evidence>
<dbReference type="RefSeq" id="XP_007799813.1">
    <property type="nucleotide sequence ID" value="XM_007801622.1"/>
</dbReference>
<evidence type="ECO:0000256" key="1">
    <source>
        <dbReference type="ARBA" id="ARBA00023002"/>
    </source>
</evidence>
<dbReference type="OrthoDB" id="5357513at2759"/>